<evidence type="ECO:0000256" key="1">
    <source>
        <dbReference type="ARBA" id="ARBA00023125"/>
    </source>
</evidence>
<reference evidence="5" key="1">
    <citation type="submission" date="2017-02" db="EMBL/GenBank/DDBJ databases">
        <authorList>
            <person name="Daims H."/>
        </authorList>
    </citation>
    <scope>NUCLEOTIDE SEQUENCE [LARGE SCALE GENOMIC DNA]</scope>
</reference>
<dbReference type="InterPro" id="IPR001789">
    <property type="entry name" value="Sig_transdc_resp-reg_receiver"/>
</dbReference>
<dbReference type="InterPro" id="IPR011006">
    <property type="entry name" value="CheY-like_superfamily"/>
</dbReference>
<dbReference type="SMART" id="SM00448">
    <property type="entry name" value="REC"/>
    <property type="match status" value="1"/>
</dbReference>
<dbReference type="SUPFAM" id="SSF52172">
    <property type="entry name" value="CheY-like"/>
    <property type="match status" value="1"/>
</dbReference>
<feature type="domain" description="Response regulatory" evidence="3">
    <location>
        <begin position="28"/>
        <end position="142"/>
    </location>
</feature>
<dbReference type="AlphaFoldDB" id="A0A1R4H3G8"/>
<dbReference type="EMBL" id="FUKJ01000090">
    <property type="protein sequence ID" value="SJM90717.1"/>
    <property type="molecule type" value="Genomic_DNA"/>
</dbReference>
<dbReference type="GO" id="GO:0005829">
    <property type="term" value="C:cytosol"/>
    <property type="evidence" value="ECO:0007669"/>
    <property type="project" value="TreeGrafter"/>
</dbReference>
<gene>
    <name evidence="4" type="ORF">CRENPOLYSF2_180003</name>
</gene>
<organism evidence="4 5">
    <name type="scientific">Crenothrix polyspora</name>
    <dbReference type="NCBI Taxonomy" id="360316"/>
    <lineage>
        <taxon>Bacteria</taxon>
        <taxon>Pseudomonadati</taxon>
        <taxon>Pseudomonadota</taxon>
        <taxon>Gammaproteobacteria</taxon>
        <taxon>Methylococcales</taxon>
        <taxon>Crenotrichaceae</taxon>
        <taxon>Crenothrix</taxon>
    </lineage>
</organism>
<name>A0A1R4H3G8_9GAMM</name>
<dbReference type="GO" id="GO:0000156">
    <property type="term" value="F:phosphorelay response regulator activity"/>
    <property type="evidence" value="ECO:0007669"/>
    <property type="project" value="TreeGrafter"/>
</dbReference>
<dbReference type="Pfam" id="PF00072">
    <property type="entry name" value="Response_reg"/>
    <property type="match status" value="1"/>
</dbReference>
<dbReference type="Proteomes" id="UP000195442">
    <property type="component" value="Unassembled WGS sequence"/>
</dbReference>
<sequence>MYFYETLPMATLVMGRSDTLCDMSTQPCIFIVDDDSAVRDGLGLVIENAGLAYQAFESAEHFLHTYCPGNPSCLLLDLNMPGMSGLELQAELLRRNIQLSIIFITAAGDVTMKARALKAGAVDFLTKPVPSRLLIERIQAVLQQQALGHRQGDASSP</sequence>
<evidence type="ECO:0000256" key="2">
    <source>
        <dbReference type="PROSITE-ProRule" id="PRU00169"/>
    </source>
</evidence>
<dbReference type="PROSITE" id="PS50110">
    <property type="entry name" value="RESPONSE_REGULATORY"/>
    <property type="match status" value="1"/>
</dbReference>
<dbReference type="PANTHER" id="PTHR48111">
    <property type="entry name" value="REGULATOR OF RPOS"/>
    <property type="match status" value="1"/>
</dbReference>
<keyword evidence="2" id="KW-0597">Phosphoprotein</keyword>
<dbReference type="InterPro" id="IPR039420">
    <property type="entry name" value="WalR-like"/>
</dbReference>
<proteinExistence type="predicted"/>
<dbReference type="GO" id="GO:0032993">
    <property type="term" value="C:protein-DNA complex"/>
    <property type="evidence" value="ECO:0007669"/>
    <property type="project" value="TreeGrafter"/>
</dbReference>
<evidence type="ECO:0000313" key="4">
    <source>
        <dbReference type="EMBL" id="SJM90717.1"/>
    </source>
</evidence>
<evidence type="ECO:0000259" key="3">
    <source>
        <dbReference type="PROSITE" id="PS50110"/>
    </source>
</evidence>
<dbReference type="Gene3D" id="3.40.50.2300">
    <property type="match status" value="1"/>
</dbReference>
<dbReference type="PANTHER" id="PTHR48111:SF56">
    <property type="entry name" value="TETRATHIONATE RESPONSE REGULATORY PROTEIN TTRR"/>
    <property type="match status" value="1"/>
</dbReference>
<evidence type="ECO:0000313" key="5">
    <source>
        <dbReference type="Proteomes" id="UP000195442"/>
    </source>
</evidence>
<feature type="modified residue" description="4-aspartylphosphate" evidence="2">
    <location>
        <position position="77"/>
    </location>
</feature>
<dbReference type="GO" id="GO:0006355">
    <property type="term" value="P:regulation of DNA-templated transcription"/>
    <property type="evidence" value="ECO:0007669"/>
    <property type="project" value="TreeGrafter"/>
</dbReference>
<accession>A0A1R4H3G8</accession>
<keyword evidence="1" id="KW-0238">DNA-binding</keyword>
<keyword evidence="5" id="KW-1185">Reference proteome</keyword>
<protein>
    <submittedName>
        <fullName evidence="4">Nodulation protein W</fullName>
    </submittedName>
</protein>
<dbReference type="GO" id="GO:0000976">
    <property type="term" value="F:transcription cis-regulatory region binding"/>
    <property type="evidence" value="ECO:0007669"/>
    <property type="project" value="TreeGrafter"/>
</dbReference>